<comment type="pathway">
    <text evidence="1 7">Cell wall biogenesis; peptidoglycan biosynthesis.</text>
</comment>
<protein>
    <submittedName>
        <fullName evidence="10">Murein L,D-transpeptidase YafK</fullName>
    </submittedName>
</protein>
<evidence type="ECO:0000259" key="9">
    <source>
        <dbReference type="PROSITE" id="PS52029"/>
    </source>
</evidence>
<proteinExistence type="inferred from homology"/>
<dbReference type="InterPro" id="IPR038063">
    <property type="entry name" value="Transpep_catalytic_dom"/>
</dbReference>
<evidence type="ECO:0000256" key="5">
    <source>
        <dbReference type="ARBA" id="ARBA00022984"/>
    </source>
</evidence>
<feature type="active site" description="Proton donor/acceptor" evidence="7">
    <location>
        <position position="161"/>
    </location>
</feature>
<dbReference type="SUPFAM" id="SSF141523">
    <property type="entry name" value="L,D-transpeptidase catalytic domain-like"/>
    <property type="match status" value="1"/>
</dbReference>
<feature type="compositionally biased region" description="Polar residues" evidence="8">
    <location>
        <begin position="626"/>
        <end position="637"/>
    </location>
</feature>
<dbReference type="PROSITE" id="PS52029">
    <property type="entry name" value="LD_TPASE"/>
    <property type="match status" value="1"/>
</dbReference>
<feature type="domain" description="L,D-TPase catalytic" evidence="9">
    <location>
        <begin position="69"/>
        <end position="200"/>
    </location>
</feature>
<organism evidence="10 11">
    <name type="scientific">Ancylobacter amanitiformis</name>
    <dbReference type="NCBI Taxonomy" id="217069"/>
    <lineage>
        <taxon>Bacteria</taxon>
        <taxon>Pseudomonadati</taxon>
        <taxon>Pseudomonadota</taxon>
        <taxon>Alphaproteobacteria</taxon>
        <taxon>Hyphomicrobiales</taxon>
        <taxon>Xanthobacteraceae</taxon>
        <taxon>Ancylobacter</taxon>
    </lineage>
</organism>
<evidence type="ECO:0000256" key="2">
    <source>
        <dbReference type="ARBA" id="ARBA00005992"/>
    </source>
</evidence>
<keyword evidence="11" id="KW-1185">Reference proteome</keyword>
<evidence type="ECO:0000313" key="10">
    <source>
        <dbReference type="EMBL" id="MDQ0510462.1"/>
    </source>
</evidence>
<dbReference type="Pfam" id="PF03734">
    <property type="entry name" value="YkuD"/>
    <property type="match status" value="1"/>
</dbReference>
<keyword evidence="4 7" id="KW-0133">Cell shape</keyword>
<evidence type="ECO:0000313" key="11">
    <source>
        <dbReference type="Proteomes" id="UP001235094"/>
    </source>
</evidence>
<reference evidence="10 11" key="1">
    <citation type="submission" date="2023-07" db="EMBL/GenBank/DDBJ databases">
        <title>Genomic Encyclopedia of Type Strains, Phase IV (KMG-IV): sequencing the most valuable type-strain genomes for metagenomic binning, comparative biology and taxonomic classification.</title>
        <authorList>
            <person name="Goeker M."/>
        </authorList>
    </citation>
    <scope>NUCLEOTIDE SEQUENCE [LARGE SCALE GENOMIC DNA]</scope>
    <source>
        <strain evidence="10 11">DSM 15561</strain>
    </source>
</reference>
<dbReference type="EMBL" id="JAUSVR010000003">
    <property type="protein sequence ID" value="MDQ0510462.1"/>
    <property type="molecule type" value="Genomic_DNA"/>
</dbReference>
<evidence type="ECO:0000256" key="6">
    <source>
        <dbReference type="ARBA" id="ARBA00023316"/>
    </source>
</evidence>
<keyword evidence="5 7" id="KW-0573">Peptidoglycan synthesis</keyword>
<feature type="region of interest" description="Disordered" evidence="8">
    <location>
        <begin position="364"/>
        <end position="393"/>
    </location>
</feature>
<accession>A0ABU0LP29</accession>
<dbReference type="CDD" id="cd16913">
    <property type="entry name" value="YkuD_like"/>
    <property type="match status" value="1"/>
</dbReference>
<feature type="region of interest" description="Disordered" evidence="8">
    <location>
        <begin position="599"/>
        <end position="637"/>
    </location>
</feature>
<sequence length="637" mass="64667">MNLSAFSRLVGGGAARWRMALLSGVAALSLAGCTGDDGPSPMMSKAMKTLSPQTVALLQEKGMSTDSPLVVRIFKEESELEVWKQTTDGDYALLKTYPICRWSGELGPKKTEGDRQAPEGFYTITPGQMNPNSSYYLSFDLGFPNPYDRALGRYGSNLMVHGDCSSRGCYAMTDEQVQEIFALGRESFRGGQRSFQVQAYPFRMTPENMVRHRNNPNLAFWKMLKEGSDTFDLTKAPPKVDYCSKRYVFNATPVDPGQKFQASSPCPAYTQPGDLGEELAARQRDVATRIASAGALVPVAPVKTGKDGGMHKVFLAKLENPELKAPGSLPPVVKPPGSDYGVATNEPAPAESIALATAASVPTTADVPLPTPRPTDLPPLSSQPAGTPALPEPAAGLLAARSPAVTAPGTEVAALEGGGFLASVKSFFSGAASPTASPATEPPASAAAAVVAPAAAPAPASMTSAAPAAAAAAPVTAPATPAPFSGFSLSSLFGGGSTRAADTVAPALPAEAAAVDVPVPPVRPVAAPQAASRASAPVVQHPVAAAAPSARPARAPANSAPATGAVPAYAAVPTPSTSYSTVPTPSAATAAATPAVPTPAQASAQASATAGQPLSGTAPALPGASILTSGSFSTTVQ</sequence>
<feature type="compositionally biased region" description="Low complexity" evidence="8">
    <location>
        <begin position="378"/>
        <end position="393"/>
    </location>
</feature>
<evidence type="ECO:0000256" key="3">
    <source>
        <dbReference type="ARBA" id="ARBA00022679"/>
    </source>
</evidence>
<evidence type="ECO:0000256" key="7">
    <source>
        <dbReference type="PROSITE-ProRule" id="PRU01373"/>
    </source>
</evidence>
<keyword evidence="3" id="KW-0808">Transferase</keyword>
<keyword evidence="6 7" id="KW-0961">Cell wall biogenesis/degradation</keyword>
<dbReference type="PANTHER" id="PTHR36699:SF1">
    <property type="entry name" value="L,D-TRANSPEPTIDASE YAFK-RELATED"/>
    <property type="match status" value="1"/>
</dbReference>
<evidence type="ECO:0000256" key="1">
    <source>
        <dbReference type="ARBA" id="ARBA00004752"/>
    </source>
</evidence>
<comment type="similarity">
    <text evidence="2">Belongs to the YkuD family.</text>
</comment>
<gene>
    <name evidence="10" type="ORF">QOZ99_001345</name>
</gene>
<evidence type="ECO:0000256" key="4">
    <source>
        <dbReference type="ARBA" id="ARBA00022960"/>
    </source>
</evidence>
<name>A0ABU0LP29_9HYPH</name>
<dbReference type="InterPro" id="IPR005490">
    <property type="entry name" value="LD_TPept_cat_dom"/>
</dbReference>
<comment type="caution">
    <text evidence="10">The sequence shown here is derived from an EMBL/GenBank/DDBJ whole genome shotgun (WGS) entry which is preliminary data.</text>
</comment>
<dbReference type="PANTHER" id="PTHR36699">
    <property type="entry name" value="LD-TRANSPEPTIDASE"/>
    <property type="match status" value="1"/>
</dbReference>
<feature type="compositionally biased region" description="Low complexity" evidence="8">
    <location>
        <begin position="599"/>
        <end position="613"/>
    </location>
</feature>
<dbReference type="Proteomes" id="UP001235094">
    <property type="component" value="Unassembled WGS sequence"/>
</dbReference>
<feature type="active site" description="Nucleophile" evidence="7">
    <location>
        <position position="169"/>
    </location>
</feature>
<dbReference type="RefSeq" id="WP_306889206.1">
    <property type="nucleotide sequence ID" value="NZ_JAUSVR010000003.1"/>
</dbReference>
<evidence type="ECO:0000256" key="8">
    <source>
        <dbReference type="SAM" id="MobiDB-lite"/>
    </source>
</evidence>
<feature type="region of interest" description="Disordered" evidence="8">
    <location>
        <begin position="324"/>
        <end position="345"/>
    </location>
</feature>